<name>A0ABU3R0A4_9GAMM</name>
<reference evidence="2 3" key="1">
    <citation type="submission" date="2023-10" db="EMBL/GenBank/DDBJ databases">
        <title>Psychrosphaera aquimaarina strain SW33 isolated from seawater.</title>
        <authorList>
            <person name="Bayburt H."/>
            <person name="Kim J.M."/>
            <person name="Choi B.J."/>
            <person name="Jeon C.O."/>
        </authorList>
    </citation>
    <scope>NUCLEOTIDE SEQUENCE [LARGE SCALE GENOMIC DNA]</scope>
    <source>
        <strain evidence="2 3">KCTC 52743</strain>
    </source>
</reference>
<dbReference type="RefSeq" id="WP_315946699.1">
    <property type="nucleotide sequence ID" value="NZ_JAWCUA010000007.1"/>
</dbReference>
<evidence type="ECO:0000313" key="3">
    <source>
        <dbReference type="Proteomes" id="UP001257914"/>
    </source>
</evidence>
<evidence type="ECO:0000256" key="1">
    <source>
        <dbReference type="SAM" id="SignalP"/>
    </source>
</evidence>
<proteinExistence type="predicted"/>
<sequence>MLFKLLFIVSVLLSTISATEIASNSGHDLSFTEINMITLDELANPELDLENPSALLHHKFNWILASFKQSTLHYQQPFHSQLRYTNTYSRAPPTYFS</sequence>
<gene>
    <name evidence="2" type="ORF">RT723_08775</name>
</gene>
<accession>A0ABU3R0A4</accession>
<dbReference type="EMBL" id="JAWCUA010000007">
    <property type="protein sequence ID" value="MDU0113089.1"/>
    <property type="molecule type" value="Genomic_DNA"/>
</dbReference>
<feature type="signal peptide" evidence="1">
    <location>
        <begin position="1"/>
        <end position="22"/>
    </location>
</feature>
<evidence type="ECO:0000313" key="2">
    <source>
        <dbReference type="EMBL" id="MDU0113089.1"/>
    </source>
</evidence>
<organism evidence="2 3">
    <name type="scientific">Psychrosphaera aquimarina</name>
    <dbReference type="NCBI Taxonomy" id="2044854"/>
    <lineage>
        <taxon>Bacteria</taxon>
        <taxon>Pseudomonadati</taxon>
        <taxon>Pseudomonadota</taxon>
        <taxon>Gammaproteobacteria</taxon>
        <taxon>Alteromonadales</taxon>
        <taxon>Pseudoalteromonadaceae</taxon>
        <taxon>Psychrosphaera</taxon>
    </lineage>
</organism>
<keyword evidence="3" id="KW-1185">Reference proteome</keyword>
<keyword evidence="1" id="KW-0732">Signal</keyword>
<comment type="caution">
    <text evidence="2">The sequence shown here is derived from an EMBL/GenBank/DDBJ whole genome shotgun (WGS) entry which is preliminary data.</text>
</comment>
<protein>
    <submittedName>
        <fullName evidence="2">Uncharacterized protein</fullName>
    </submittedName>
</protein>
<feature type="chain" id="PRO_5045921164" evidence="1">
    <location>
        <begin position="23"/>
        <end position="97"/>
    </location>
</feature>
<dbReference type="Proteomes" id="UP001257914">
    <property type="component" value="Unassembled WGS sequence"/>
</dbReference>